<organism evidence="4">
    <name type="scientific">Tanacetum cinerariifolium</name>
    <name type="common">Dalmatian daisy</name>
    <name type="synonym">Chrysanthemum cinerariifolium</name>
    <dbReference type="NCBI Taxonomy" id="118510"/>
    <lineage>
        <taxon>Eukaryota</taxon>
        <taxon>Viridiplantae</taxon>
        <taxon>Streptophyta</taxon>
        <taxon>Embryophyta</taxon>
        <taxon>Tracheophyta</taxon>
        <taxon>Spermatophyta</taxon>
        <taxon>Magnoliopsida</taxon>
        <taxon>eudicotyledons</taxon>
        <taxon>Gunneridae</taxon>
        <taxon>Pentapetalae</taxon>
        <taxon>asterids</taxon>
        <taxon>campanulids</taxon>
        <taxon>Asterales</taxon>
        <taxon>Asteraceae</taxon>
        <taxon>Asteroideae</taxon>
        <taxon>Anthemideae</taxon>
        <taxon>Anthemidinae</taxon>
        <taxon>Tanacetum</taxon>
    </lineage>
</organism>
<evidence type="ECO:0000256" key="2">
    <source>
        <dbReference type="SAM" id="MobiDB-lite"/>
    </source>
</evidence>
<feature type="compositionally biased region" description="Polar residues" evidence="2">
    <location>
        <begin position="654"/>
        <end position="674"/>
    </location>
</feature>
<feature type="region of interest" description="Disordered" evidence="2">
    <location>
        <begin position="1427"/>
        <end position="1448"/>
    </location>
</feature>
<evidence type="ECO:0000256" key="1">
    <source>
        <dbReference type="PROSITE-ProRule" id="PRU00047"/>
    </source>
</evidence>
<feature type="domain" description="CCHC-type" evidence="3">
    <location>
        <begin position="260"/>
        <end position="274"/>
    </location>
</feature>
<dbReference type="EMBL" id="BKCJ010002718">
    <property type="protein sequence ID" value="GEU50463.1"/>
    <property type="molecule type" value="Genomic_DNA"/>
</dbReference>
<dbReference type="Gene3D" id="4.10.60.10">
    <property type="entry name" value="Zinc finger, CCHC-type"/>
    <property type="match status" value="1"/>
</dbReference>
<gene>
    <name evidence="4" type="ORF">Tci_022441</name>
</gene>
<protein>
    <submittedName>
        <fullName evidence="4">Putative ribonuclease H-like domain-containing protein</fullName>
    </submittedName>
</protein>
<dbReference type="GO" id="GO:0003676">
    <property type="term" value="F:nucleic acid binding"/>
    <property type="evidence" value="ECO:0007669"/>
    <property type="project" value="InterPro"/>
</dbReference>
<feature type="region of interest" description="Disordered" evidence="2">
    <location>
        <begin position="615"/>
        <end position="674"/>
    </location>
</feature>
<dbReference type="Pfam" id="PF07727">
    <property type="entry name" value="RVT_2"/>
    <property type="match status" value="1"/>
</dbReference>
<keyword evidence="1" id="KW-0862">Zinc</keyword>
<dbReference type="InterPro" id="IPR036875">
    <property type="entry name" value="Znf_CCHC_sf"/>
</dbReference>
<dbReference type="InterPro" id="IPR001878">
    <property type="entry name" value="Znf_CCHC"/>
</dbReference>
<keyword evidence="1" id="KW-0863">Zinc-finger</keyword>
<evidence type="ECO:0000259" key="3">
    <source>
        <dbReference type="PROSITE" id="PS50158"/>
    </source>
</evidence>
<dbReference type="SUPFAM" id="SSF57756">
    <property type="entry name" value="Retrovirus zinc finger-like domains"/>
    <property type="match status" value="1"/>
</dbReference>
<proteinExistence type="predicted"/>
<dbReference type="InterPro" id="IPR013103">
    <property type="entry name" value="RVT_2"/>
</dbReference>
<name>A0A6L2KLS6_TANCI</name>
<dbReference type="SMART" id="SM00343">
    <property type="entry name" value="ZnF_C2HC"/>
    <property type="match status" value="1"/>
</dbReference>
<feature type="region of interest" description="Disordered" evidence="2">
    <location>
        <begin position="135"/>
        <end position="161"/>
    </location>
</feature>
<comment type="caution">
    <text evidence="4">The sequence shown here is derived from an EMBL/GenBank/DDBJ whole genome shotgun (WGS) entry which is preliminary data.</text>
</comment>
<feature type="compositionally biased region" description="Basic and acidic residues" evidence="2">
    <location>
        <begin position="616"/>
        <end position="630"/>
    </location>
</feature>
<evidence type="ECO:0000313" key="4">
    <source>
        <dbReference type="EMBL" id="GEU50463.1"/>
    </source>
</evidence>
<reference evidence="4" key="1">
    <citation type="journal article" date="2019" name="Sci. Rep.">
        <title>Draft genome of Tanacetum cinerariifolium, the natural source of mosquito coil.</title>
        <authorList>
            <person name="Yamashiro T."/>
            <person name="Shiraishi A."/>
            <person name="Satake H."/>
            <person name="Nakayama K."/>
        </authorList>
    </citation>
    <scope>NUCLEOTIDE SEQUENCE</scope>
</reference>
<sequence length="1597" mass="182017">MEAGATTTMTAKLPILNLGEYDLWLMKIEQYFLMTDYSLWEVIKNGNKVLTKPVRSNQLKFHSYQDAKLLMEAIKKRYGGNKESKKQENMNLKLLRSLPSEWKTHALIWRNKAELETISLDDLYNNLKIYEPEISGSSNTNQNPQNMAFVSSKSTSSTNEADTTASVVSTAHTLGTPINSTFVDNLSDAMICTFLESQPKTPQLAKEDPEQIDPDDLEEMDLHWEMAMLTIRARRFKKRTSRSLDMNGQRIGFDKTKMECFNCHKNGHFARECKALRNQDNKGREYGRTTVPVETPIKNALIAQDRIGGYDWSYQDEKETLTNYAFMTLRSSRSSSSSHSEVDSCSKTCIKAYADLKNKYDSLTSDYKKSQHNLFSYKAGLQSVEERLVADKTVKTIDITHKGVLSIEDPKSVMKNNFGPLIIENWHLDDDNKELSPTVDVKTVKPSVERIESVKTPREVVKTVESHKPHKHYPRGNKRNWNNLMATHSKRSIKKGVIDSCCSRHMTGNKCYLTDFEAFNGGFVFVGDENGRISGKGIENKLDHKVKVIRSDNETEFKNNVMTLFCDDKVVTGNQSNGIERTKENLAACQDEKKKELEQEYILLPIYTTGPLISQDAKDSAEDAGKKAPEVDAGETLDNGGQNKQVSRSEDGSLFQQNRQTEHNNSTNDINTVSSPVIPAGPSFVNVALQIPLNVAGPSASTNAFEEHSFEQFCPFKNAFSLSHVPMVTPIDETRIFGNPYDDDVLEEEVDMNNTLVDLPKDKWAIGTKWVYRNQKDERGIVIKNKARLVAQGHTQEEGIDYDEVFALVARIEAARLFFLHASFKDFVVYQMDVKSTNLYGKIEEEVYVCQPPDFKDPTFLDKVYKAEKALYRLHQASRAWYETLSTYLLDHGFYMGQIDKTLFIKRHNDDIMLVQVYVDDIIFGSTKKELIKQKSDGIFISQDKYVAEILKKFDFVTVKTASTLMESNKPLIKDEEAEDVDVHLYRLMIDSPFDLEAYSDSDYAGASLDRKSTTGGCQFLGKRLVIAKDGRCFVDTSEVTTSNTSLSTARLTTAGQRLLVVKMKNRQSDMMRKRNERITESAEFEQIIDFLKSKPIHYALTVNPTIYVSCVKQFWATVTLKRVNNQEQIQALVDKKKIIITEDNIRSDLRFDDAEGTACLPNEAIFEGLTRMGSTMASAILCLANNQKFNFSKYIFDNMVKSLERGIKFYLFPRFLQVFLDNQVEGRKNDDEMFGVVDLFGDEVVTTVADKVSAALTTDVTKDEITMAQALAALKSVKPTIPAAATTITTTILNPRAKGIVFHEQKQSHITTIRMDEEYARQLEAEEQEAARIIRAQQVEEANILWDNTQAMMKADSLLAKRLQARERKEFSEDQNARLLVELIEKTKKHFAALRAQEKRNKPPTKAQMRSQIEMGKINSFIAMDSKAQKSSRKKAQESSTKGTTESLEFDISKKQKIDENVIDVTEELNKCMEIVPDDGDEVLIEATSISSRSPTIIDYKIHKEGKKKYFKIIRADVKGRFKREKLVDDMDNLLFRTLKTMFEHNVEDVIWTYQQGLAKVYPLTRNTLHQLWNDVRLQVDHDVEMAYDTLRFIRK</sequence>
<dbReference type="PROSITE" id="PS50158">
    <property type="entry name" value="ZF_CCHC"/>
    <property type="match status" value="1"/>
</dbReference>
<dbReference type="GO" id="GO:0008270">
    <property type="term" value="F:zinc ion binding"/>
    <property type="evidence" value="ECO:0007669"/>
    <property type="project" value="UniProtKB-KW"/>
</dbReference>
<keyword evidence="1" id="KW-0479">Metal-binding</keyword>
<accession>A0A6L2KLS6</accession>